<dbReference type="GeneID" id="19332379"/>
<dbReference type="RefSeq" id="XP_007921119.1">
    <property type="nucleotide sequence ID" value="XM_007922928.1"/>
</dbReference>
<feature type="region of interest" description="Disordered" evidence="1">
    <location>
        <begin position="101"/>
        <end position="121"/>
    </location>
</feature>
<protein>
    <submittedName>
        <fullName evidence="2">Uncharacterized protein</fullName>
    </submittedName>
</protein>
<accession>N1QA83</accession>
<dbReference type="KEGG" id="pfj:MYCFIDRAFT_169565"/>
<organism evidence="2 3">
    <name type="scientific">Pseudocercospora fijiensis (strain CIRAD86)</name>
    <name type="common">Black leaf streak disease fungus</name>
    <name type="synonym">Mycosphaerella fijiensis</name>
    <dbReference type="NCBI Taxonomy" id="383855"/>
    <lineage>
        <taxon>Eukaryota</taxon>
        <taxon>Fungi</taxon>
        <taxon>Dikarya</taxon>
        <taxon>Ascomycota</taxon>
        <taxon>Pezizomycotina</taxon>
        <taxon>Dothideomycetes</taxon>
        <taxon>Dothideomycetidae</taxon>
        <taxon>Mycosphaerellales</taxon>
        <taxon>Mycosphaerellaceae</taxon>
        <taxon>Pseudocercospora</taxon>
    </lineage>
</organism>
<keyword evidence="3" id="KW-1185">Reference proteome</keyword>
<gene>
    <name evidence="2" type="ORF">MYCFIDRAFT_169565</name>
</gene>
<name>N1QA83_PSEFD</name>
<dbReference type="AlphaFoldDB" id="N1QA83"/>
<evidence type="ECO:0000313" key="3">
    <source>
        <dbReference type="Proteomes" id="UP000016932"/>
    </source>
</evidence>
<sequence length="366" mass="40388">MLPDCVCCAERPEHAGNEHNNGASRFSGGHRRTCLIPEKISSIGGGVYEVRSEVCGRQRACCGVRRRYYLSSITHVSRAAERELLGLHQSSQSVRHSMKRLLPTKNERRQQQAVRNGRQQLREQHTVTRGEVCWPGKIRAQGAMVVIGIARALLKEVCEGWRPSQASARDHAFFGRFLRRGVRSAQRTAFALHVLVPYGAERRLAASGTVCVVCVSTYTDGACPPPPPPPLHRVSAGKYPSCLETKRYVPEVLSGRRFQHMIDIDDGHRIRPASVRGYTLYLRLCQLCVARASSPGQPVAPRTGTGTLSAREFLSTVHWLPLEPLQPHGSGLRFAASGLRMLVAHAHAHAHAHPLIRGCLGDLSHT</sequence>
<proteinExistence type="predicted"/>
<dbReference type="EMBL" id="KB446555">
    <property type="protein sequence ID" value="EME87818.1"/>
    <property type="molecule type" value="Genomic_DNA"/>
</dbReference>
<reference evidence="2 3" key="1">
    <citation type="journal article" date="2012" name="PLoS Pathog.">
        <title>Diverse lifestyles and strategies of plant pathogenesis encoded in the genomes of eighteen Dothideomycetes fungi.</title>
        <authorList>
            <person name="Ohm R.A."/>
            <person name="Feau N."/>
            <person name="Henrissat B."/>
            <person name="Schoch C.L."/>
            <person name="Horwitz B.A."/>
            <person name="Barry K.W."/>
            <person name="Condon B.J."/>
            <person name="Copeland A.C."/>
            <person name="Dhillon B."/>
            <person name="Glaser F."/>
            <person name="Hesse C.N."/>
            <person name="Kosti I."/>
            <person name="LaButti K."/>
            <person name="Lindquist E.A."/>
            <person name="Lucas S."/>
            <person name="Salamov A.A."/>
            <person name="Bradshaw R.E."/>
            <person name="Ciuffetti L."/>
            <person name="Hamelin R.C."/>
            <person name="Kema G.H.J."/>
            <person name="Lawrence C."/>
            <person name="Scott J.A."/>
            <person name="Spatafora J.W."/>
            <person name="Turgeon B.G."/>
            <person name="de Wit P.J.G.M."/>
            <person name="Zhong S."/>
            <person name="Goodwin S.B."/>
            <person name="Grigoriev I.V."/>
        </authorList>
    </citation>
    <scope>NUCLEOTIDE SEQUENCE [LARGE SCALE GENOMIC DNA]</scope>
    <source>
        <strain evidence="2 3">CIRAD86</strain>
    </source>
</reference>
<dbReference type="VEuPathDB" id="FungiDB:MYCFIDRAFT_169565"/>
<evidence type="ECO:0000256" key="1">
    <source>
        <dbReference type="SAM" id="MobiDB-lite"/>
    </source>
</evidence>
<evidence type="ECO:0000313" key="2">
    <source>
        <dbReference type="EMBL" id="EME87818.1"/>
    </source>
</evidence>
<dbReference type="Proteomes" id="UP000016932">
    <property type="component" value="Unassembled WGS sequence"/>
</dbReference>
<dbReference type="HOGENOM" id="CLU_756769_0_0_1"/>